<evidence type="ECO:0000256" key="6">
    <source>
        <dbReference type="PROSITE-ProRule" id="PRU00169"/>
    </source>
</evidence>
<dbReference type="KEGG" id="phy:AJ81_02000"/>
<evidence type="ECO:0000256" key="4">
    <source>
        <dbReference type="ARBA" id="ARBA00023125"/>
    </source>
</evidence>
<evidence type="ECO:0000313" key="9">
    <source>
        <dbReference type="Proteomes" id="UP000077469"/>
    </source>
</evidence>
<evidence type="ECO:0000256" key="1">
    <source>
        <dbReference type="ARBA" id="ARBA00022553"/>
    </source>
</evidence>
<protein>
    <submittedName>
        <fullName evidence="8">Response regulator</fullName>
    </submittedName>
</protein>
<accession>A0A0X1KPF8</accession>
<dbReference type="Gene3D" id="3.40.50.2300">
    <property type="match status" value="1"/>
</dbReference>
<dbReference type="OrthoDB" id="9790669at2"/>
<dbReference type="GO" id="GO:0000160">
    <property type="term" value="P:phosphorelay signal transduction system"/>
    <property type="evidence" value="ECO:0007669"/>
    <property type="project" value="UniProtKB-KW"/>
</dbReference>
<reference evidence="8 9" key="1">
    <citation type="submission" date="2014-01" db="EMBL/GenBank/DDBJ databases">
        <title>Genome sequencing of Thermotog hypogea.</title>
        <authorList>
            <person name="Zhang X."/>
            <person name="Alvare G."/>
            <person name="Fristensky B."/>
            <person name="Chen L."/>
            <person name="Suen T."/>
            <person name="Chen Q."/>
            <person name="Ma K."/>
        </authorList>
    </citation>
    <scope>NUCLEOTIDE SEQUENCE [LARGE SCALE GENOMIC DNA]</scope>
    <source>
        <strain evidence="8 9">DSM 11164</strain>
    </source>
</reference>
<dbReference type="STRING" id="1123384.AJ81_02000"/>
<keyword evidence="1 6" id="KW-0597">Phosphoprotein</keyword>
<organism evidence="8 9">
    <name type="scientific">Pseudothermotoga hypogea DSM 11164 = NBRC 106472</name>
    <dbReference type="NCBI Taxonomy" id="1123384"/>
    <lineage>
        <taxon>Bacteria</taxon>
        <taxon>Thermotogati</taxon>
        <taxon>Thermotogota</taxon>
        <taxon>Thermotogae</taxon>
        <taxon>Thermotogales</taxon>
        <taxon>Thermotogaceae</taxon>
        <taxon>Pseudothermotoga</taxon>
    </lineage>
</organism>
<keyword evidence="2" id="KW-0902">Two-component regulatory system</keyword>
<dbReference type="PATRIC" id="fig|1123384.7.peg.396"/>
<dbReference type="Pfam" id="PF00072">
    <property type="entry name" value="Response_reg"/>
    <property type="match status" value="1"/>
</dbReference>
<proteinExistence type="predicted"/>
<keyword evidence="9" id="KW-1185">Reference proteome</keyword>
<dbReference type="EMBL" id="CP007141">
    <property type="protein sequence ID" value="AJC73176.1"/>
    <property type="molecule type" value="Genomic_DNA"/>
</dbReference>
<evidence type="ECO:0000259" key="7">
    <source>
        <dbReference type="PROSITE" id="PS50110"/>
    </source>
</evidence>
<name>A0A0X1KPF8_9THEM</name>
<dbReference type="PaxDb" id="1123384-AJ81_02000"/>
<evidence type="ECO:0000256" key="2">
    <source>
        <dbReference type="ARBA" id="ARBA00023012"/>
    </source>
</evidence>
<keyword evidence="5" id="KW-0804">Transcription</keyword>
<dbReference type="PANTHER" id="PTHR44591:SF14">
    <property type="entry name" value="PROTEIN PILG"/>
    <property type="match status" value="1"/>
</dbReference>
<sequence length="124" mass="13724">MGCRVLVVDDSDVLRKIVSFNLTKEGYVVEEARDGLEGLEKMKSNRPDLVILDVMMPHLNGFEVLKRMRADPELSNVPVIILTAKGGENDAKMALQSGANGFLTKPFSPLKLLEEVRRVTQRGG</sequence>
<keyword evidence="3" id="KW-0805">Transcription regulation</keyword>
<dbReference type="PROSITE" id="PS50110">
    <property type="entry name" value="RESPONSE_REGULATORY"/>
    <property type="match status" value="1"/>
</dbReference>
<dbReference type="SUPFAM" id="SSF52172">
    <property type="entry name" value="CheY-like"/>
    <property type="match status" value="1"/>
</dbReference>
<dbReference type="AlphaFoldDB" id="A0A0X1KPF8"/>
<feature type="domain" description="Response regulatory" evidence="7">
    <location>
        <begin position="4"/>
        <end position="120"/>
    </location>
</feature>
<dbReference type="InterPro" id="IPR001789">
    <property type="entry name" value="Sig_transdc_resp-reg_receiver"/>
</dbReference>
<evidence type="ECO:0000313" key="8">
    <source>
        <dbReference type="EMBL" id="AJC73176.1"/>
    </source>
</evidence>
<dbReference type="RefSeq" id="WP_031503605.1">
    <property type="nucleotide sequence ID" value="NC_022795.1"/>
</dbReference>
<feature type="modified residue" description="4-aspartylphosphate" evidence="6">
    <location>
        <position position="53"/>
    </location>
</feature>
<dbReference type="PANTHER" id="PTHR44591">
    <property type="entry name" value="STRESS RESPONSE REGULATOR PROTEIN 1"/>
    <property type="match status" value="1"/>
</dbReference>
<evidence type="ECO:0000256" key="3">
    <source>
        <dbReference type="ARBA" id="ARBA00023015"/>
    </source>
</evidence>
<dbReference type="GO" id="GO:0003677">
    <property type="term" value="F:DNA binding"/>
    <property type="evidence" value="ECO:0007669"/>
    <property type="project" value="UniProtKB-KW"/>
</dbReference>
<keyword evidence="4" id="KW-0238">DNA-binding</keyword>
<dbReference type="SMART" id="SM00448">
    <property type="entry name" value="REC"/>
    <property type="match status" value="1"/>
</dbReference>
<evidence type="ECO:0000256" key="5">
    <source>
        <dbReference type="ARBA" id="ARBA00023163"/>
    </source>
</evidence>
<dbReference type="InterPro" id="IPR011006">
    <property type="entry name" value="CheY-like_superfamily"/>
</dbReference>
<dbReference type="InterPro" id="IPR050595">
    <property type="entry name" value="Bact_response_regulator"/>
</dbReference>
<gene>
    <name evidence="8" type="ORF">AJ81_02000</name>
</gene>
<dbReference type="Proteomes" id="UP000077469">
    <property type="component" value="Chromosome"/>
</dbReference>
<dbReference type="FunFam" id="3.40.50.2300:FF:000001">
    <property type="entry name" value="DNA-binding response regulator PhoB"/>
    <property type="match status" value="1"/>
</dbReference>